<keyword evidence="1" id="KW-1133">Transmembrane helix</keyword>
<proteinExistence type="predicted"/>
<organism evidence="3 4">
    <name type="scientific">Nocardioides marinus</name>
    <dbReference type="NCBI Taxonomy" id="374514"/>
    <lineage>
        <taxon>Bacteria</taxon>
        <taxon>Bacillati</taxon>
        <taxon>Actinomycetota</taxon>
        <taxon>Actinomycetes</taxon>
        <taxon>Propionibacteriales</taxon>
        <taxon>Nocardioidaceae</taxon>
        <taxon>Nocardioides</taxon>
    </lineage>
</organism>
<feature type="transmembrane region" description="Helical" evidence="1">
    <location>
        <begin position="174"/>
        <end position="196"/>
    </location>
</feature>
<feature type="transmembrane region" description="Helical" evidence="1">
    <location>
        <begin position="49"/>
        <end position="70"/>
    </location>
</feature>
<dbReference type="Proteomes" id="UP000537326">
    <property type="component" value="Unassembled WGS sequence"/>
</dbReference>
<name>A0A7Z0C4E3_9ACTN</name>
<dbReference type="AlphaFoldDB" id="A0A7Z0C4E3"/>
<dbReference type="RefSeq" id="WP_246289831.1">
    <property type="nucleotide sequence ID" value="NZ_BAAAPP010000001.1"/>
</dbReference>
<sequence length="224" mass="22966">MAHDTSTHQHHDEHSEHDMASNRMAVSATLHCLTGCAIGEITGLMIGTALGLSTLATIPLAFALAFLFGYTLSTMPLLRAGAAVGTALGVVLAADTLSILTMEVVDNVVMALIPGAMEAGLVNPVFWIGMPISLTVAFFAALPVNKWLLSRGKGHALTHEFHGAAAQRAWIPDLATPILVTAIAAFMAGGLVVSLADELGLQQGSGDSHAVHETLPGGTGSAAG</sequence>
<feature type="transmembrane region" description="Helical" evidence="1">
    <location>
        <begin position="82"/>
        <end position="105"/>
    </location>
</feature>
<keyword evidence="4" id="KW-1185">Reference proteome</keyword>
<evidence type="ECO:0000259" key="2">
    <source>
        <dbReference type="Pfam" id="PF14342"/>
    </source>
</evidence>
<evidence type="ECO:0000313" key="4">
    <source>
        <dbReference type="Proteomes" id="UP000537326"/>
    </source>
</evidence>
<dbReference type="InterPro" id="IPR025509">
    <property type="entry name" value="DUF4396"/>
</dbReference>
<accession>A0A7Z0C4E3</accession>
<dbReference type="Pfam" id="PF14342">
    <property type="entry name" value="DUF4396"/>
    <property type="match status" value="1"/>
</dbReference>
<protein>
    <recommendedName>
        <fullName evidence="2">DUF4396 domain-containing protein</fullName>
    </recommendedName>
</protein>
<keyword evidence="1" id="KW-0472">Membrane</keyword>
<gene>
    <name evidence="3" type="ORF">BKA05_003643</name>
</gene>
<comment type="caution">
    <text evidence="3">The sequence shown here is derived from an EMBL/GenBank/DDBJ whole genome shotgun (WGS) entry which is preliminary data.</text>
</comment>
<evidence type="ECO:0000256" key="1">
    <source>
        <dbReference type="SAM" id="Phobius"/>
    </source>
</evidence>
<dbReference type="EMBL" id="JACBZI010000001">
    <property type="protein sequence ID" value="NYI12128.1"/>
    <property type="molecule type" value="Genomic_DNA"/>
</dbReference>
<feature type="domain" description="DUF4396" evidence="2">
    <location>
        <begin position="23"/>
        <end position="154"/>
    </location>
</feature>
<reference evidence="3 4" key="1">
    <citation type="submission" date="2020-07" db="EMBL/GenBank/DDBJ databases">
        <title>Sequencing the genomes of 1000 actinobacteria strains.</title>
        <authorList>
            <person name="Klenk H.-P."/>
        </authorList>
    </citation>
    <scope>NUCLEOTIDE SEQUENCE [LARGE SCALE GENOMIC DNA]</scope>
    <source>
        <strain evidence="3 4">DSM 18248</strain>
    </source>
</reference>
<keyword evidence="1" id="KW-0812">Transmembrane</keyword>
<feature type="transmembrane region" description="Helical" evidence="1">
    <location>
        <begin position="125"/>
        <end position="144"/>
    </location>
</feature>
<evidence type="ECO:0000313" key="3">
    <source>
        <dbReference type="EMBL" id="NYI12128.1"/>
    </source>
</evidence>